<protein>
    <submittedName>
        <fullName evidence="1">Uncharacterized protein</fullName>
    </submittedName>
</protein>
<proteinExistence type="predicted"/>
<evidence type="ECO:0000313" key="2">
    <source>
        <dbReference type="Proteomes" id="UP001201163"/>
    </source>
</evidence>
<evidence type="ECO:0000313" key="1">
    <source>
        <dbReference type="EMBL" id="KAH8989476.1"/>
    </source>
</evidence>
<dbReference type="EMBL" id="JAKELL010000037">
    <property type="protein sequence ID" value="KAH8989476.1"/>
    <property type="molecule type" value="Genomic_DNA"/>
</dbReference>
<dbReference type="AlphaFoldDB" id="A0AAD4Q9V4"/>
<accession>A0AAD4Q9V4</accession>
<comment type="caution">
    <text evidence="1">The sequence shown here is derived from an EMBL/GenBank/DDBJ whole genome shotgun (WGS) entry which is preliminary data.</text>
</comment>
<dbReference type="Proteomes" id="UP001201163">
    <property type="component" value="Unassembled WGS sequence"/>
</dbReference>
<name>A0AAD4Q9V4_9AGAM</name>
<gene>
    <name evidence="1" type="ORF">EDB92DRAFT_1868520</name>
</gene>
<organism evidence="1 2">
    <name type="scientific">Lactarius akahatsu</name>
    <dbReference type="NCBI Taxonomy" id="416441"/>
    <lineage>
        <taxon>Eukaryota</taxon>
        <taxon>Fungi</taxon>
        <taxon>Dikarya</taxon>
        <taxon>Basidiomycota</taxon>
        <taxon>Agaricomycotina</taxon>
        <taxon>Agaricomycetes</taxon>
        <taxon>Russulales</taxon>
        <taxon>Russulaceae</taxon>
        <taxon>Lactarius</taxon>
    </lineage>
</organism>
<reference evidence="1" key="1">
    <citation type="submission" date="2022-01" db="EMBL/GenBank/DDBJ databases">
        <title>Comparative genomics reveals a dynamic genome evolution in the ectomycorrhizal milk-cap (Lactarius) mushrooms.</title>
        <authorList>
            <consortium name="DOE Joint Genome Institute"/>
            <person name="Lebreton A."/>
            <person name="Tang N."/>
            <person name="Kuo A."/>
            <person name="LaButti K."/>
            <person name="Drula E."/>
            <person name="Barry K."/>
            <person name="Clum A."/>
            <person name="Lipzen A."/>
            <person name="Mousain D."/>
            <person name="Ng V."/>
            <person name="Wang R."/>
            <person name="Wang X."/>
            <person name="Dai Y."/>
            <person name="Henrissat B."/>
            <person name="Grigoriev I.V."/>
            <person name="Guerin-Laguette A."/>
            <person name="Yu F."/>
            <person name="Martin F.M."/>
        </authorList>
    </citation>
    <scope>NUCLEOTIDE SEQUENCE</scope>
    <source>
        <strain evidence="1">QP</strain>
    </source>
</reference>
<keyword evidence="2" id="KW-1185">Reference proteome</keyword>
<sequence>MLQDASLRVLLSTCALAPHGKYSSSHKGLNWTSLSEFATSSSQSLSQTPDVVTLAMMKAGCLELGDGTRIADEEERKALMKELRHFMERGILLPLSE</sequence>